<keyword evidence="3" id="KW-1185">Reference proteome</keyword>
<name>A0A4U6W6P8_SETVI</name>
<organism evidence="2 3">
    <name type="scientific">Setaria viridis</name>
    <name type="common">Green bristlegrass</name>
    <name type="synonym">Setaria italica subsp. viridis</name>
    <dbReference type="NCBI Taxonomy" id="4556"/>
    <lineage>
        <taxon>Eukaryota</taxon>
        <taxon>Viridiplantae</taxon>
        <taxon>Streptophyta</taxon>
        <taxon>Embryophyta</taxon>
        <taxon>Tracheophyta</taxon>
        <taxon>Spermatophyta</taxon>
        <taxon>Magnoliopsida</taxon>
        <taxon>Liliopsida</taxon>
        <taxon>Poales</taxon>
        <taxon>Poaceae</taxon>
        <taxon>PACMAD clade</taxon>
        <taxon>Panicoideae</taxon>
        <taxon>Panicodae</taxon>
        <taxon>Paniceae</taxon>
        <taxon>Cenchrinae</taxon>
        <taxon>Setaria</taxon>
    </lineage>
</organism>
<protein>
    <recommendedName>
        <fullName evidence="4">PB1 domain-containing protein</fullName>
    </recommendedName>
</protein>
<proteinExistence type="predicted"/>
<gene>
    <name evidence="2" type="ORF">SEVIR_1G106600v2</name>
</gene>
<evidence type="ECO:0008006" key="4">
    <source>
        <dbReference type="Google" id="ProtNLM"/>
    </source>
</evidence>
<dbReference type="EMBL" id="CM016552">
    <property type="protein sequence ID" value="TKW38310.1"/>
    <property type="molecule type" value="Genomic_DNA"/>
</dbReference>
<feature type="region of interest" description="Disordered" evidence="1">
    <location>
        <begin position="189"/>
        <end position="231"/>
    </location>
</feature>
<feature type="compositionally biased region" description="Basic and acidic residues" evidence="1">
    <location>
        <begin position="219"/>
        <end position="231"/>
    </location>
</feature>
<feature type="compositionally biased region" description="Acidic residues" evidence="1">
    <location>
        <begin position="191"/>
        <end position="204"/>
    </location>
</feature>
<dbReference type="OMA" id="YISIAHY"/>
<evidence type="ECO:0000256" key="1">
    <source>
        <dbReference type="SAM" id="MobiDB-lite"/>
    </source>
</evidence>
<sequence length="231" mass="26368">MAGSKERPGWLPEEMDPKMSYNLEIHLIANNTRSRRYNCNKVVDADITNFKDLLKEIEDKYLGGYDDVVKFFYYCSDTKSNIEVNSNQELVEMFAKHVSTKTCYISIAHYHPSCEAPAIPLWHECVQVPCTPSMLDPKHLEPSQFTQTQDNPELENEHVGIDEEGMYIDIGPQIDPAAGNEEDVVLSNFEVDSDSDSNYEDDVDEVVKDKEPPINPEVVYDKADPPMEERV</sequence>
<dbReference type="Proteomes" id="UP000298652">
    <property type="component" value="Chromosome 1"/>
</dbReference>
<accession>A0A4U6W6P8</accession>
<dbReference type="AlphaFoldDB" id="A0A4U6W6P8"/>
<evidence type="ECO:0000313" key="3">
    <source>
        <dbReference type="Proteomes" id="UP000298652"/>
    </source>
</evidence>
<dbReference type="Gramene" id="TKW38310">
    <property type="protein sequence ID" value="TKW38310"/>
    <property type="gene ID" value="SEVIR_1G106600v2"/>
</dbReference>
<reference evidence="2" key="1">
    <citation type="submission" date="2019-03" db="EMBL/GenBank/DDBJ databases">
        <title>WGS assembly of Setaria viridis.</title>
        <authorList>
            <person name="Huang P."/>
            <person name="Jenkins J."/>
            <person name="Grimwood J."/>
            <person name="Barry K."/>
            <person name="Healey A."/>
            <person name="Mamidi S."/>
            <person name="Sreedasyam A."/>
            <person name="Shu S."/>
            <person name="Feldman M."/>
            <person name="Wu J."/>
            <person name="Yu Y."/>
            <person name="Chen C."/>
            <person name="Johnson J."/>
            <person name="Rokhsar D."/>
            <person name="Baxter I."/>
            <person name="Schmutz J."/>
            <person name="Brutnell T."/>
            <person name="Kellogg E."/>
        </authorList>
    </citation>
    <scope>NUCLEOTIDE SEQUENCE [LARGE SCALE GENOMIC DNA]</scope>
</reference>
<evidence type="ECO:0000313" key="2">
    <source>
        <dbReference type="EMBL" id="TKW38310.1"/>
    </source>
</evidence>